<dbReference type="EMBL" id="KI392290">
    <property type="protein sequence ID" value="ERN18064.1"/>
    <property type="molecule type" value="Genomic_DNA"/>
</dbReference>
<evidence type="ECO:0000313" key="1">
    <source>
        <dbReference type="EMBL" id="ERN18064.1"/>
    </source>
</evidence>
<organism evidence="1 2">
    <name type="scientific">Amborella trichopoda</name>
    <dbReference type="NCBI Taxonomy" id="13333"/>
    <lineage>
        <taxon>Eukaryota</taxon>
        <taxon>Viridiplantae</taxon>
        <taxon>Streptophyta</taxon>
        <taxon>Embryophyta</taxon>
        <taxon>Tracheophyta</taxon>
        <taxon>Spermatophyta</taxon>
        <taxon>Magnoliopsida</taxon>
        <taxon>Amborellales</taxon>
        <taxon>Amborellaceae</taxon>
        <taxon>Amborella</taxon>
    </lineage>
</organism>
<proteinExistence type="predicted"/>
<reference evidence="2" key="1">
    <citation type="journal article" date="2013" name="Science">
        <title>The Amborella genome and the evolution of flowering plants.</title>
        <authorList>
            <consortium name="Amborella Genome Project"/>
        </authorList>
    </citation>
    <scope>NUCLEOTIDE SEQUENCE [LARGE SCALE GENOMIC DNA]</scope>
</reference>
<dbReference type="Gramene" id="ERN18064">
    <property type="protein sequence ID" value="ERN18064"/>
    <property type="gene ID" value="AMTR_s00046p00214050"/>
</dbReference>
<keyword evidence="2" id="KW-1185">Reference proteome</keyword>
<gene>
    <name evidence="1" type="ORF">AMTR_s00046p00214050</name>
</gene>
<dbReference type="Proteomes" id="UP000017836">
    <property type="component" value="Unassembled WGS sequence"/>
</dbReference>
<dbReference type="AlphaFoldDB" id="U5D6K5"/>
<name>U5D6K5_AMBTC</name>
<sequence>MCKCHEEAMEWRKRKRRRRRSHILVGWMFCWLCKKAFSAKKAVSTSPRRRDRKKMMSNEDLVDDRDVRPIVIKSDWATRLQEPQKLFDDRKMRCEADR</sequence>
<dbReference type="HOGENOM" id="CLU_2336427_0_0_1"/>
<protein>
    <submittedName>
        <fullName evidence="1">Uncharacterized protein</fullName>
    </submittedName>
</protein>
<dbReference type="PANTHER" id="PTHR37728:SF1">
    <property type="entry name" value="OS06G0132300 PROTEIN"/>
    <property type="match status" value="1"/>
</dbReference>
<evidence type="ECO:0000313" key="2">
    <source>
        <dbReference type="Proteomes" id="UP000017836"/>
    </source>
</evidence>
<accession>U5D6K5</accession>
<dbReference type="PANTHER" id="PTHR37728">
    <property type="entry name" value="BNAA04G26730D PROTEIN"/>
    <property type="match status" value="1"/>
</dbReference>